<evidence type="ECO:0000256" key="4">
    <source>
        <dbReference type="ARBA" id="ARBA00022737"/>
    </source>
</evidence>
<dbReference type="PANTHER" id="PTHR12442:SF22">
    <property type="entry name" value="CYTOPLASMIC DYNEIN 1 INTERMEDIATE CHAIN-RELATED"/>
    <property type="match status" value="1"/>
</dbReference>
<name>A0A1D2VQL1_9ASCO</name>
<feature type="compositionally biased region" description="Polar residues" evidence="6">
    <location>
        <begin position="220"/>
        <end position="231"/>
    </location>
</feature>
<dbReference type="STRING" id="1344418.A0A1D2VQL1"/>
<dbReference type="GeneID" id="30966010"/>
<feature type="region of interest" description="Disordered" evidence="6">
    <location>
        <begin position="217"/>
        <end position="240"/>
    </location>
</feature>
<evidence type="ECO:0000256" key="6">
    <source>
        <dbReference type="SAM" id="MobiDB-lite"/>
    </source>
</evidence>
<dbReference type="RefSeq" id="XP_020050201.1">
    <property type="nucleotide sequence ID" value="XM_020192374.1"/>
</dbReference>
<dbReference type="Gene3D" id="2.130.10.10">
    <property type="entry name" value="YVTN repeat-like/Quinoprotein amine dehydrogenase"/>
    <property type="match status" value="2"/>
</dbReference>
<dbReference type="Proteomes" id="UP000095038">
    <property type="component" value="Unassembled WGS sequence"/>
</dbReference>
<dbReference type="InterPro" id="IPR001680">
    <property type="entry name" value="WD40_rpt"/>
</dbReference>
<keyword evidence="8" id="KW-1185">Reference proteome</keyword>
<feature type="coiled-coil region" evidence="5">
    <location>
        <begin position="8"/>
        <end position="50"/>
    </location>
</feature>
<organism evidence="7 8">
    <name type="scientific">Ascoidea rubescens DSM 1968</name>
    <dbReference type="NCBI Taxonomy" id="1344418"/>
    <lineage>
        <taxon>Eukaryota</taxon>
        <taxon>Fungi</taxon>
        <taxon>Dikarya</taxon>
        <taxon>Ascomycota</taxon>
        <taxon>Saccharomycotina</taxon>
        <taxon>Saccharomycetes</taxon>
        <taxon>Ascoideaceae</taxon>
        <taxon>Ascoidea</taxon>
    </lineage>
</organism>
<dbReference type="GO" id="GO:0045503">
    <property type="term" value="F:dynein light chain binding"/>
    <property type="evidence" value="ECO:0007669"/>
    <property type="project" value="TreeGrafter"/>
</dbReference>
<dbReference type="EMBL" id="KV454475">
    <property type="protein sequence ID" value="ODV63894.1"/>
    <property type="molecule type" value="Genomic_DNA"/>
</dbReference>
<dbReference type="Pfam" id="PF00400">
    <property type="entry name" value="WD40"/>
    <property type="match status" value="2"/>
</dbReference>
<comment type="subcellular location">
    <subcellularLocation>
        <location evidence="1">Cytoplasm</location>
    </subcellularLocation>
</comment>
<evidence type="ECO:0000313" key="7">
    <source>
        <dbReference type="EMBL" id="ODV63894.1"/>
    </source>
</evidence>
<proteinExistence type="predicted"/>
<evidence type="ECO:0000256" key="3">
    <source>
        <dbReference type="ARBA" id="ARBA00022574"/>
    </source>
</evidence>
<keyword evidence="4" id="KW-0677">Repeat</keyword>
<keyword evidence="5" id="KW-0175">Coiled coil</keyword>
<keyword evidence="2" id="KW-0963">Cytoplasm</keyword>
<evidence type="ECO:0000313" key="8">
    <source>
        <dbReference type="Proteomes" id="UP000095038"/>
    </source>
</evidence>
<dbReference type="SMART" id="SM00320">
    <property type="entry name" value="WD40"/>
    <property type="match status" value="5"/>
</dbReference>
<evidence type="ECO:0000256" key="2">
    <source>
        <dbReference type="ARBA" id="ARBA00022490"/>
    </source>
</evidence>
<dbReference type="SUPFAM" id="SSF50978">
    <property type="entry name" value="WD40 repeat-like"/>
    <property type="match status" value="1"/>
</dbReference>
<dbReference type="OrthoDB" id="366230at2759"/>
<dbReference type="GO" id="GO:0005868">
    <property type="term" value="C:cytoplasmic dynein complex"/>
    <property type="evidence" value="ECO:0007669"/>
    <property type="project" value="TreeGrafter"/>
</dbReference>
<sequence>MSTRRSEIEAKRQRLLELRRLREQKQQKNLEAQKNKQIELDKQQKQQQQQKNVHISGRAVSISSSVSIAESSTSTASSFSNTSLGSNINQKKDIFNDHSINLLVDQLVGSSTSDSKFKHRSAKFVSTSTQTDSDLISQSPLTTEADSSLFHKIEEKTDFTKNDVKERKNTYDKSVQTIDFKFQEEEELLQKERELEVKLRQKIQKEIQERELKRQGELLKQSQSNSRNLQSFIDEDDDDDKNFMPVEKFLENLKQKDKDEKDQKLNQFLNRSFKIVNRTLNEDNRHLLKDYAIDSSNSDSNELDIDDEDEQIHQTRSFHNKNISKNRSVTALDFSLFHEELLLSAYSNSLSNSNMFLDHYNISGNDLTSHKSVIQIWNCNYTSNTPEYIFYSTTPIISAIFAKNSPHIIFGGGYNGKVFAWDLRANSKSPILSSPLGNGSNDAHAHPVFSLNHIRVSDSPAIKSSNFSKTNNNSDQADVLLDNKQSGSLISASTDGTICTWLPYLLSKPVTKPIYLRSPPGFLSRYDELAPTSVCFLNSDISGMIVGCEDGKIYRVKRYNSAIDKIGIDLKNIFSGHSFSAITSLAAHPSKFNYFSNFFLSSGYDWSIKLWKYSSSTDLSSSKPDIFGSSSSSSNRNLIDPSLVDTIDPVLDIKRDDVVMDVKWRPNNTSQFCSVGGSNVLEIWDLTKDLISPIHEIRPRDFDKALSKEDISDGINSLSLSEIITNEAVSGLNKVCWDKNSSNIATGSLDGYVSVFRLSGDLLTNSKNGPDNEIRLKRILADEQ</sequence>
<dbReference type="InterPro" id="IPR036322">
    <property type="entry name" value="WD40_repeat_dom_sf"/>
</dbReference>
<feature type="coiled-coil region" evidence="5">
    <location>
        <begin position="182"/>
        <end position="209"/>
    </location>
</feature>
<evidence type="ECO:0000256" key="5">
    <source>
        <dbReference type="SAM" id="Coils"/>
    </source>
</evidence>
<protein>
    <submittedName>
        <fullName evidence="7">WD40 repeat-like protein</fullName>
    </submittedName>
</protein>
<dbReference type="GO" id="GO:0045504">
    <property type="term" value="F:dynein heavy chain binding"/>
    <property type="evidence" value="ECO:0007669"/>
    <property type="project" value="TreeGrafter"/>
</dbReference>
<dbReference type="PANTHER" id="PTHR12442">
    <property type="entry name" value="DYNEIN INTERMEDIATE CHAIN"/>
    <property type="match status" value="1"/>
</dbReference>
<accession>A0A1D2VQL1</accession>
<reference evidence="8" key="1">
    <citation type="submission" date="2016-05" db="EMBL/GenBank/DDBJ databases">
        <title>Comparative genomics of biotechnologically important yeasts.</title>
        <authorList>
            <consortium name="DOE Joint Genome Institute"/>
            <person name="Riley R."/>
            <person name="Haridas S."/>
            <person name="Wolfe K.H."/>
            <person name="Lopes M.R."/>
            <person name="Hittinger C.T."/>
            <person name="Goker M."/>
            <person name="Salamov A."/>
            <person name="Wisecaver J."/>
            <person name="Long T.M."/>
            <person name="Aerts A.L."/>
            <person name="Barry K."/>
            <person name="Choi C."/>
            <person name="Clum A."/>
            <person name="Coughlan A.Y."/>
            <person name="Deshpande S."/>
            <person name="Douglass A.P."/>
            <person name="Hanson S.J."/>
            <person name="Klenk H.-P."/>
            <person name="Labutti K."/>
            <person name="Lapidus A."/>
            <person name="Lindquist E."/>
            <person name="Lipzen A."/>
            <person name="Meier-Kolthoff J.P."/>
            <person name="Ohm R.A."/>
            <person name="Otillar R.P."/>
            <person name="Pangilinan J."/>
            <person name="Peng Y."/>
            <person name="Rokas A."/>
            <person name="Rosa C.A."/>
            <person name="Scheuner C."/>
            <person name="Sibirny A.A."/>
            <person name="Slot J.C."/>
            <person name="Stielow J.B."/>
            <person name="Sun H."/>
            <person name="Kurtzman C.P."/>
            <person name="Blackwell M."/>
            <person name="Grigoriev I.V."/>
            <person name="Jeffries T.W."/>
        </authorList>
    </citation>
    <scope>NUCLEOTIDE SEQUENCE [LARGE SCALE GENOMIC DNA]</scope>
    <source>
        <strain evidence="8">DSM 1968</strain>
    </source>
</reference>
<dbReference type="InterPro" id="IPR050687">
    <property type="entry name" value="Dynein_IC"/>
</dbReference>
<evidence type="ECO:0000256" key="1">
    <source>
        <dbReference type="ARBA" id="ARBA00004496"/>
    </source>
</evidence>
<dbReference type="GO" id="GO:0010970">
    <property type="term" value="P:transport along microtubule"/>
    <property type="evidence" value="ECO:0007669"/>
    <property type="project" value="TreeGrafter"/>
</dbReference>
<dbReference type="GO" id="GO:0005737">
    <property type="term" value="C:cytoplasm"/>
    <property type="evidence" value="ECO:0007669"/>
    <property type="project" value="UniProtKB-SubCell"/>
</dbReference>
<gene>
    <name evidence="7" type="ORF">ASCRUDRAFT_73641</name>
</gene>
<dbReference type="InParanoid" id="A0A1D2VQL1"/>
<dbReference type="InterPro" id="IPR015943">
    <property type="entry name" value="WD40/YVTN_repeat-like_dom_sf"/>
</dbReference>
<keyword evidence="3" id="KW-0853">WD repeat</keyword>
<dbReference type="AlphaFoldDB" id="A0A1D2VQL1"/>